<comment type="caution">
    <text evidence="1">The sequence shown here is derived from an EMBL/GenBank/DDBJ whole genome shotgun (WGS) entry which is preliminary data.</text>
</comment>
<dbReference type="PIRSF" id="PIRSF034303">
    <property type="entry name" value="DUF1694"/>
    <property type="match status" value="1"/>
</dbReference>
<proteinExistence type="predicted"/>
<evidence type="ECO:0000313" key="1">
    <source>
        <dbReference type="EMBL" id="MFD1780948.1"/>
    </source>
</evidence>
<dbReference type="Gene3D" id="3.30.1330.30">
    <property type="match status" value="1"/>
</dbReference>
<dbReference type="EMBL" id="JBHUEK010000029">
    <property type="protein sequence ID" value="MFD1780948.1"/>
    <property type="molecule type" value="Genomic_DNA"/>
</dbReference>
<reference evidence="2" key="1">
    <citation type="journal article" date="2019" name="Int. J. Syst. Evol. Microbiol.">
        <title>The Global Catalogue of Microorganisms (GCM) 10K type strain sequencing project: providing services to taxonomists for standard genome sequencing and annotation.</title>
        <authorList>
            <consortium name="The Broad Institute Genomics Platform"/>
            <consortium name="The Broad Institute Genome Sequencing Center for Infectious Disease"/>
            <person name="Wu L."/>
            <person name="Ma J."/>
        </authorList>
    </citation>
    <scope>NUCLEOTIDE SEQUENCE [LARGE SCALE GENOMIC DNA]</scope>
    <source>
        <strain evidence="2">CCUG 15531</strain>
    </source>
</reference>
<dbReference type="Proteomes" id="UP001597227">
    <property type="component" value="Unassembled WGS sequence"/>
</dbReference>
<dbReference type="Pfam" id="PF07997">
    <property type="entry name" value="DUF1694"/>
    <property type="match status" value="1"/>
</dbReference>
<organism evidence="1 2">
    <name type="scientific">Fredinandcohnia salidurans</name>
    <dbReference type="NCBI Taxonomy" id="2595041"/>
    <lineage>
        <taxon>Bacteria</taxon>
        <taxon>Bacillati</taxon>
        <taxon>Bacillota</taxon>
        <taxon>Bacilli</taxon>
        <taxon>Bacillales</taxon>
        <taxon>Bacillaceae</taxon>
        <taxon>Fredinandcohnia</taxon>
    </lineage>
</organism>
<gene>
    <name evidence="1" type="ORF">ACFSFW_20040</name>
</gene>
<protein>
    <submittedName>
        <fullName evidence="1">YueI family protein</fullName>
    </submittedName>
</protein>
<accession>A0ABW4MSL5</accession>
<sequence length="149" mass="17332">MTKQNVDDYLQQGIHGTKEIKPEERKQFLGTIRERVLLALTQSQVRENKVFQEVQDACKKNTGVHMYLNGHMNYRFLSKYVKLASTNNKEYTLVTNKDYNSDLGLVLAFDHAIDKEDIYITEKGKPILTQENKSEKKGLLSLFKKTFKK</sequence>
<dbReference type="RefSeq" id="WP_388040788.1">
    <property type="nucleotide sequence ID" value="NZ_JBHUEK010000029.1"/>
</dbReference>
<dbReference type="InterPro" id="IPR029064">
    <property type="entry name" value="Ribosomal_eL30-like_sf"/>
</dbReference>
<keyword evidence="2" id="KW-1185">Reference proteome</keyword>
<dbReference type="InterPro" id="IPR012543">
    <property type="entry name" value="DUF1694"/>
</dbReference>
<evidence type="ECO:0000313" key="2">
    <source>
        <dbReference type="Proteomes" id="UP001597227"/>
    </source>
</evidence>
<dbReference type="SUPFAM" id="SSF160515">
    <property type="entry name" value="YueI-like"/>
    <property type="match status" value="1"/>
</dbReference>
<name>A0ABW4MSL5_9BACI</name>